<evidence type="ECO:0000313" key="5">
    <source>
        <dbReference type="EMBL" id="RSD29312.1"/>
    </source>
</evidence>
<dbReference type="Proteomes" id="UP000279911">
    <property type="component" value="Unassembled WGS sequence"/>
</dbReference>
<organism evidence="5 6">
    <name type="scientific">Mesobacillus subterraneus</name>
    <dbReference type="NCBI Taxonomy" id="285983"/>
    <lineage>
        <taxon>Bacteria</taxon>
        <taxon>Bacillati</taxon>
        <taxon>Bacillota</taxon>
        <taxon>Bacilli</taxon>
        <taxon>Bacillales</taxon>
        <taxon>Bacillaceae</taxon>
        <taxon>Mesobacillus</taxon>
    </lineage>
</organism>
<dbReference type="InterPro" id="IPR027417">
    <property type="entry name" value="P-loop_NTPase"/>
</dbReference>
<dbReference type="Pfam" id="PF25873">
    <property type="entry name" value="WHD_MalT"/>
    <property type="match status" value="1"/>
</dbReference>
<dbReference type="InterPro" id="IPR011990">
    <property type="entry name" value="TPR-like_helical_dom_sf"/>
</dbReference>
<dbReference type="InterPro" id="IPR056884">
    <property type="entry name" value="NPHP3-like_N"/>
</dbReference>
<dbReference type="SMART" id="SM01043">
    <property type="entry name" value="BTAD"/>
    <property type="match status" value="1"/>
</dbReference>
<dbReference type="InterPro" id="IPR019734">
    <property type="entry name" value="TPR_rpt"/>
</dbReference>
<dbReference type="InterPro" id="IPR051677">
    <property type="entry name" value="AfsR-DnrI-RedD_regulator"/>
</dbReference>
<sequence>MQGTLPLIKTKLMVPGLQEQWIRRAKFSKKMKAISEKPLTIIQAGAGYGKSTALTMFVQDEKQMCCWYTITSSDDDILPFLSYLTASIQTLHPDFGSELVTYMKKMDRYIREEELGMLCSIFINEILQIPEPLTIILDDYHAIEHSYHINVWLEKLLEHMPGQLHLVISTRTRPGWKILAKLKAKNELNELTKTDLIFGKDEIELLLSDFYQLAISDEQVDQLYHITEGWVIAIGMIAQQLPHLQSLDELLAEPAKSLEDLFQYLVYEVFSKQPPMIQQFLEQTSIFEEISPDVCDHILGMNGSIQMLQQLTSKNLFIHQVGDSQFRYHALFREFLENRLIHGQTGQYKNLMLNCARFYEKRGQWEDALYCYEKIGQFDAAAAIMNEQGLELLEHGKLENLYERLTKIPLEEKKRYSSLLFLEGEVYRYRSLYGQAETSYDLAVQTADRQGDIHWKSKALEGKAKIYLDTIQPLKAERILAQAIELREKAMLSGTEKETGRLYQLLAENLINSGQALKAEKWMERAKSMGVHMEDGNLEARLYLRTGRFEEARRILTAMKEVDGGAGNEHLPQSHRETDLLLALIEAFIGNGMQAKALSQSGIQHGIKMQAPYVEACGWIRMGHSVQLLGQYDWQLAEKCYETALQIMGRLDMERGKAEPLMGLCLLYGSRREFEKAADAGRKALLETERVKDIWLSALITLCMAISAIYNHKFAEAGEGLCKAEVLFSQCGDEYGKMLMAFWESYYLFLLQDEQGFKAAFNRFLKQLKSGDYEFFLKKRTTFGPRDLQVFAPMLIEAVKKGIVPSYAEKLLEDLKLPRLISHPGYTLKIQTLGHFRVWLGDREVEDRDWQRGKAKELFQLFLTKRNQYLQKEDLFQILWPMHEEKNADRDFKVALNALNNVLEPARKARAAPFFIIREGAGYGLNPQAAVELDSQLFEEWAEAGLDERNAEKSIEELGRALRLYHGDYLPERRYEDWCINERERLLVYFLRSAEKLAQLSVRREDYNSAIHWCQKILQKDRTWEEAYRLLMFCYYRKNNRPQGIKWYKKCCEVLEEELGVTPLEPTRHMYEMIIEGQNQGV</sequence>
<dbReference type="SUPFAM" id="SSF48452">
    <property type="entry name" value="TPR-like"/>
    <property type="match status" value="3"/>
</dbReference>
<evidence type="ECO:0000313" key="6">
    <source>
        <dbReference type="Proteomes" id="UP000279911"/>
    </source>
</evidence>
<name>A0A3R9F3Y2_9BACI</name>
<dbReference type="InterPro" id="IPR005158">
    <property type="entry name" value="BTAD"/>
</dbReference>
<dbReference type="SUPFAM" id="SSF46894">
    <property type="entry name" value="C-terminal effector domain of the bipartite response regulators"/>
    <property type="match status" value="1"/>
</dbReference>
<dbReference type="AlphaFoldDB" id="A0A3R9F3Y2"/>
<evidence type="ECO:0000256" key="2">
    <source>
        <dbReference type="ARBA" id="ARBA00023015"/>
    </source>
</evidence>
<dbReference type="InterPro" id="IPR059106">
    <property type="entry name" value="WHD_MalT"/>
</dbReference>
<dbReference type="EMBL" id="RSFW01000002">
    <property type="protein sequence ID" value="RSD29312.1"/>
    <property type="molecule type" value="Genomic_DNA"/>
</dbReference>
<dbReference type="SMART" id="SM00028">
    <property type="entry name" value="TPR"/>
    <property type="match status" value="6"/>
</dbReference>
<dbReference type="Pfam" id="PF24883">
    <property type="entry name" value="NPHP3_N"/>
    <property type="match status" value="1"/>
</dbReference>
<dbReference type="PANTHER" id="PTHR35807">
    <property type="entry name" value="TRANSCRIPTIONAL REGULATOR REDD-RELATED"/>
    <property type="match status" value="1"/>
</dbReference>
<dbReference type="SUPFAM" id="SSF52540">
    <property type="entry name" value="P-loop containing nucleoside triphosphate hydrolases"/>
    <property type="match status" value="1"/>
</dbReference>
<dbReference type="OrthoDB" id="1137593at2"/>
<keyword evidence="2" id="KW-0805">Transcription regulation</keyword>
<comment type="caution">
    <text evidence="5">The sequence shown here is derived from an EMBL/GenBank/DDBJ whole genome shotgun (WGS) entry which is preliminary data.</text>
</comment>
<keyword evidence="3" id="KW-0804">Transcription</keyword>
<dbReference type="PANTHER" id="PTHR35807:SF2">
    <property type="entry name" value="TRANSCRIPTIONAL ACTIVATOR DOMAIN"/>
    <property type="match status" value="1"/>
</dbReference>
<reference evidence="6" key="1">
    <citation type="submission" date="2018-12" db="EMBL/GenBank/DDBJ databases">
        <title>Bacillus chawlae sp. nov., Bacillus glennii sp. nov., and Bacillus saganii sp. nov. Isolated from the Vehicle Assembly Building at Kennedy Space Center where the Viking Spacecraft were Assembled.</title>
        <authorList>
            <person name="Seuylemezian A."/>
            <person name="Vaishampayan P."/>
        </authorList>
    </citation>
    <scope>NUCLEOTIDE SEQUENCE [LARGE SCALE GENOMIC DNA]</scope>
    <source>
        <strain evidence="6">DSM 13966</strain>
    </source>
</reference>
<dbReference type="STRING" id="285983.UB32_15005"/>
<proteinExistence type="predicted"/>
<dbReference type="Pfam" id="PF03704">
    <property type="entry name" value="BTAD"/>
    <property type="match status" value="1"/>
</dbReference>
<feature type="domain" description="Bacterial transcriptional activator" evidence="4">
    <location>
        <begin position="933"/>
        <end position="1075"/>
    </location>
</feature>
<accession>A0A3R9F3Y2</accession>
<dbReference type="InterPro" id="IPR016032">
    <property type="entry name" value="Sig_transdc_resp-reg_C-effctor"/>
</dbReference>
<dbReference type="Gene3D" id="1.10.10.10">
    <property type="entry name" value="Winged helix-like DNA-binding domain superfamily/Winged helix DNA-binding domain"/>
    <property type="match status" value="1"/>
</dbReference>
<evidence type="ECO:0000259" key="4">
    <source>
        <dbReference type="SMART" id="SM01043"/>
    </source>
</evidence>
<evidence type="ECO:0000256" key="3">
    <source>
        <dbReference type="ARBA" id="ARBA00023163"/>
    </source>
</evidence>
<dbReference type="GO" id="GO:0003677">
    <property type="term" value="F:DNA binding"/>
    <property type="evidence" value="ECO:0007669"/>
    <property type="project" value="InterPro"/>
</dbReference>
<dbReference type="Gene3D" id="1.25.40.10">
    <property type="entry name" value="Tetratricopeptide repeat domain"/>
    <property type="match status" value="3"/>
</dbReference>
<keyword evidence="1" id="KW-0677">Repeat</keyword>
<evidence type="ECO:0000256" key="1">
    <source>
        <dbReference type="ARBA" id="ARBA00022737"/>
    </source>
</evidence>
<dbReference type="InterPro" id="IPR036388">
    <property type="entry name" value="WH-like_DNA-bd_sf"/>
</dbReference>
<gene>
    <name evidence="5" type="ORF">EJA10_01290</name>
</gene>
<protein>
    <submittedName>
        <fullName evidence="5">Transcriptional regulator</fullName>
    </submittedName>
</protein>
<dbReference type="GO" id="GO:0006355">
    <property type="term" value="P:regulation of DNA-templated transcription"/>
    <property type="evidence" value="ECO:0007669"/>
    <property type="project" value="InterPro"/>
</dbReference>
<dbReference type="RefSeq" id="WP_125478184.1">
    <property type="nucleotide sequence ID" value="NZ_RSFW01000002.1"/>
</dbReference>